<feature type="signal peptide" evidence="1">
    <location>
        <begin position="1"/>
        <end position="19"/>
    </location>
</feature>
<accession>A0A099TUC0</accession>
<dbReference type="Proteomes" id="UP000029922">
    <property type="component" value="Unassembled WGS sequence"/>
</dbReference>
<dbReference type="RefSeq" id="WP_034559706.1">
    <property type="nucleotide sequence ID" value="NZ_FZML01000031.1"/>
</dbReference>
<keyword evidence="1" id="KW-0732">Signal</keyword>
<dbReference type="OrthoDB" id="5330031at2"/>
<dbReference type="SUPFAM" id="SSF52833">
    <property type="entry name" value="Thioredoxin-like"/>
    <property type="match status" value="1"/>
</dbReference>
<evidence type="ECO:0000313" key="2">
    <source>
        <dbReference type="EMBL" id="STQ86387.1"/>
    </source>
</evidence>
<keyword evidence="5" id="KW-1185">Reference proteome</keyword>
<evidence type="ECO:0000313" key="5">
    <source>
        <dbReference type="Proteomes" id="UP000255139"/>
    </source>
</evidence>
<reference evidence="3 4" key="1">
    <citation type="journal article" date="2014" name="Genome Announc.">
        <title>Draft genome sequences of eight enterohepatic helicobacter species isolated from both laboratory and wild rodents.</title>
        <authorList>
            <person name="Sheh A."/>
            <person name="Shen Z."/>
            <person name="Fox J.G."/>
        </authorList>
    </citation>
    <scope>NUCLEOTIDE SEQUENCE [LARGE SCALE GENOMIC DNA]</scope>
    <source>
        <strain evidence="3 4">ST1</strain>
    </source>
</reference>
<dbReference type="EMBL" id="UGJE01000002">
    <property type="protein sequence ID" value="STQ86387.1"/>
    <property type="molecule type" value="Genomic_DNA"/>
</dbReference>
<name>A0A099TUC0_9HELI</name>
<protein>
    <recommendedName>
        <fullName evidence="6">Redoxin domain-containing protein</fullName>
    </recommendedName>
</protein>
<dbReference type="AlphaFoldDB" id="A0A099TUC0"/>
<gene>
    <name evidence="3" type="ORF">LS73_008565</name>
    <name evidence="2" type="ORF">NCTC12714_01194</name>
</gene>
<dbReference type="PROSITE" id="PS51257">
    <property type="entry name" value="PROKAR_LIPOPROTEIN"/>
    <property type="match status" value="1"/>
</dbReference>
<dbReference type="Gene3D" id="3.40.30.10">
    <property type="entry name" value="Glutaredoxin"/>
    <property type="match status" value="1"/>
</dbReference>
<evidence type="ECO:0000313" key="4">
    <source>
        <dbReference type="Proteomes" id="UP000029922"/>
    </source>
</evidence>
<evidence type="ECO:0008006" key="6">
    <source>
        <dbReference type="Google" id="ProtNLM"/>
    </source>
</evidence>
<dbReference type="Proteomes" id="UP000255139">
    <property type="component" value="Unassembled WGS sequence"/>
</dbReference>
<dbReference type="EMBL" id="JRPD02000026">
    <property type="protein sequence ID" value="TLD98668.1"/>
    <property type="molecule type" value="Genomic_DNA"/>
</dbReference>
<organism evidence="2 5">
    <name type="scientific">Helicobacter muridarum</name>
    <dbReference type="NCBI Taxonomy" id="216"/>
    <lineage>
        <taxon>Bacteria</taxon>
        <taxon>Pseudomonadati</taxon>
        <taxon>Campylobacterota</taxon>
        <taxon>Epsilonproteobacteria</taxon>
        <taxon>Campylobacterales</taxon>
        <taxon>Helicobacteraceae</taxon>
        <taxon>Helicobacter</taxon>
    </lineage>
</organism>
<evidence type="ECO:0000256" key="1">
    <source>
        <dbReference type="SAM" id="SignalP"/>
    </source>
</evidence>
<dbReference type="InterPro" id="IPR036249">
    <property type="entry name" value="Thioredoxin-like_sf"/>
</dbReference>
<dbReference type="STRING" id="216.LS73_10235"/>
<proteinExistence type="predicted"/>
<evidence type="ECO:0000313" key="3">
    <source>
        <dbReference type="EMBL" id="TLD98668.1"/>
    </source>
</evidence>
<reference evidence="2 5" key="2">
    <citation type="submission" date="2018-06" db="EMBL/GenBank/DDBJ databases">
        <authorList>
            <consortium name="Pathogen Informatics"/>
            <person name="Doyle S."/>
        </authorList>
    </citation>
    <scope>NUCLEOTIDE SEQUENCE [LARGE SCALE GENOMIC DNA]</scope>
    <source>
        <strain evidence="2 5">NCTC12714</strain>
    </source>
</reference>
<sequence>MLRTYLLMLLALAVIIITACQTKEEESKGTQQNGLIQFNNARTNQSISLTIKRQESSPYPLKIQIYDKANKAIDKVVLLLAFPPDCNVCLPMLTHLNNLGSRIESLQIIVLTTEHINAKLYHDLLGTQEPNFWLLISNEALIFDLLDSIKRGLNIEIRDSKSPFLLLLDKQAQTIQSYEGPILEEILDNDILLLLDSYTNKE</sequence>
<feature type="chain" id="PRO_5035986636" description="Redoxin domain-containing protein" evidence="1">
    <location>
        <begin position="20"/>
        <end position="202"/>
    </location>
</feature>